<proteinExistence type="predicted"/>
<dbReference type="AlphaFoldDB" id="A0A117RBF3"/>
<comment type="caution">
    <text evidence="1">The sequence shown here is derived from an EMBL/GenBank/DDBJ whole genome shotgun (WGS) entry which is preliminary data.</text>
</comment>
<gene>
    <name evidence="1" type="ORF">AQJ66_24255</name>
</gene>
<evidence type="ECO:0000313" key="2">
    <source>
        <dbReference type="Proteomes" id="UP000053024"/>
    </source>
</evidence>
<accession>A0A117RBF3</accession>
<evidence type="ECO:0000313" key="1">
    <source>
        <dbReference type="EMBL" id="KUN81511.1"/>
    </source>
</evidence>
<organism evidence="1 2">
    <name type="scientific">Streptomyces bungoensis</name>
    <dbReference type="NCBI Taxonomy" id="285568"/>
    <lineage>
        <taxon>Bacteria</taxon>
        <taxon>Bacillati</taxon>
        <taxon>Actinomycetota</taxon>
        <taxon>Actinomycetes</taxon>
        <taxon>Kitasatosporales</taxon>
        <taxon>Streptomycetaceae</taxon>
        <taxon>Streptomyces</taxon>
    </lineage>
</organism>
<dbReference type="EMBL" id="LMWX01000041">
    <property type="protein sequence ID" value="KUN81511.1"/>
    <property type="molecule type" value="Genomic_DNA"/>
</dbReference>
<dbReference type="Proteomes" id="UP000053024">
    <property type="component" value="Unassembled WGS sequence"/>
</dbReference>
<reference evidence="1 2" key="1">
    <citation type="submission" date="2015-10" db="EMBL/GenBank/DDBJ databases">
        <title>Draft genome sequence of Streptomyces bungoensis DSM 41781, type strain for the species Streptomyces bungoensis.</title>
        <authorList>
            <person name="Ruckert C."/>
            <person name="Winkler A."/>
            <person name="Kalinowski J."/>
            <person name="Kampfer P."/>
            <person name="Glaeser S."/>
        </authorList>
    </citation>
    <scope>NUCLEOTIDE SEQUENCE [LARGE SCALE GENOMIC DNA]</scope>
    <source>
        <strain evidence="1 2">DSM 41781</strain>
    </source>
</reference>
<name>A0A117RBF3_9ACTN</name>
<sequence>MTVTAWTARVIAWGRRWSLGQPPSPPGDELVTWLLLRRNAYDPVSLRYRRSPQASPPPSPLHGRHSLLQVIGSRDRVLVELFGVPETEDVRVVAVQRAR</sequence>
<keyword evidence="2" id="KW-1185">Reference proteome</keyword>
<protein>
    <submittedName>
        <fullName evidence="1">Uncharacterized protein</fullName>
    </submittedName>
</protein>